<dbReference type="GO" id="GO:0005886">
    <property type="term" value="C:plasma membrane"/>
    <property type="evidence" value="ECO:0007669"/>
    <property type="project" value="UniProtKB-SubCell"/>
</dbReference>
<evidence type="ECO:0000313" key="14">
    <source>
        <dbReference type="Proteomes" id="UP000677413"/>
    </source>
</evidence>
<feature type="transmembrane region" description="Helical" evidence="11">
    <location>
        <begin position="228"/>
        <end position="247"/>
    </location>
</feature>
<evidence type="ECO:0000256" key="7">
    <source>
        <dbReference type="ARBA" id="ARBA00022849"/>
    </source>
</evidence>
<keyword evidence="9 11" id="KW-0472">Membrane</keyword>
<dbReference type="GO" id="GO:0046685">
    <property type="term" value="P:response to arsenic-containing substance"/>
    <property type="evidence" value="ECO:0007669"/>
    <property type="project" value="UniProtKB-KW"/>
</dbReference>
<evidence type="ECO:0000256" key="3">
    <source>
        <dbReference type="ARBA" id="ARBA00009843"/>
    </source>
</evidence>
<feature type="transmembrane region" description="Helical" evidence="11">
    <location>
        <begin position="449"/>
        <end position="469"/>
    </location>
</feature>
<feature type="transmembrane region" description="Helical" evidence="11">
    <location>
        <begin position="151"/>
        <end position="179"/>
    </location>
</feature>
<evidence type="ECO:0000256" key="9">
    <source>
        <dbReference type="ARBA" id="ARBA00023136"/>
    </source>
</evidence>
<evidence type="ECO:0000256" key="11">
    <source>
        <dbReference type="SAM" id="Phobius"/>
    </source>
</evidence>
<dbReference type="PANTHER" id="PTHR43302:SF5">
    <property type="entry name" value="TRANSPORTER ARSB-RELATED"/>
    <property type="match status" value="1"/>
</dbReference>
<keyword evidence="8 11" id="KW-1133">Transmembrane helix</keyword>
<feature type="compositionally biased region" description="Basic and acidic residues" evidence="10">
    <location>
        <begin position="1"/>
        <end position="10"/>
    </location>
</feature>
<evidence type="ECO:0000256" key="1">
    <source>
        <dbReference type="ARBA" id="ARBA00004651"/>
    </source>
</evidence>
<comment type="similarity">
    <text evidence="2">Belongs to the ArsB family.</text>
</comment>
<dbReference type="Proteomes" id="UP000677413">
    <property type="component" value="Unassembled WGS sequence"/>
</dbReference>
<feature type="region of interest" description="Disordered" evidence="10">
    <location>
        <begin position="1"/>
        <end position="45"/>
    </location>
</feature>
<keyword evidence="4" id="KW-0813">Transport</keyword>
<dbReference type="GO" id="GO:0015105">
    <property type="term" value="F:arsenite transmembrane transporter activity"/>
    <property type="evidence" value="ECO:0007669"/>
    <property type="project" value="InterPro"/>
</dbReference>
<dbReference type="AlphaFoldDB" id="A0A941B5Q7"/>
<dbReference type="PANTHER" id="PTHR43302">
    <property type="entry name" value="TRANSPORTER ARSB-RELATED"/>
    <property type="match status" value="1"/>
</dbReference>
<reference evidence="13 14" key="1">
    <citation type="submission" date="2021-04" db="EMBL/GenBank/DDBJ databases">
        <authorList>
            <person name="Tang X."/>
            <person name="Zhou X."/>
            <person name="Chen X."/>
            <person name="Cernava T."/>
            <person name="Zhang C."/>
        </authorList>
    </citation>
    <scope>NUCLEOTIDE SEQUENCE [LARGE SCALE GENOMIC DNA]</scope>
    <source>
        <strain evidence="13 14">BH-SS-21</strain>
    </source>
</reference>
<evidence type="ECO:0000256" key="5">
    <source>
        <dbReference type="ARBA" id="ARBA00022475"/>
    </source>
</evidence>
<accession>A0A941B5Q7</accession>
<evidence type="ECO:0000256" key="8">
    <source>
        <dbReference type="ARBA" id="ARBA00022989"/>
    </source>
</evidence>
<comment type="caution">
    <text evidence="13">The sequence shown here is derived from an EMBL/GenBank/DDBJ whole genome shotgun (WGS) entry which is preliminary data.</text>
</comment>
<feature type="transmembrane region" description="Helical" evidence="11">
    <location>
        <begin position="83"/>
        <end position="102"/>
    </location>
</feature>
<dbReference type="InterPro" id="IPR000802">
    <property type="entry name" value="Arsenical_pump_ArsB"/>
</dbReference>
<feature type="transmembrane region" description="Helical" evidence="11">
    <location>
        <begin position="370"/>
        <end position="395"/>
    </location>
</feature>
<feature type="domain" description="Citrate transporter-like" evidence="12">
    <location>
        <begin position="75"/>
        <end position="404"/>
    </location>
</feature>
<dbReference type="EMBL" id="JAGPYQ010000001">
    <property type="protein sequence ID" value="MBQ0851695.1"/>
    <property type="molecule type" value="Genomic_DNA"/>
</dbReference>
<dbReference type="InterPro" id="IPR004680">
    <property type="entry name" value="Cit_transptr-like_dom"/>
</dbReference>
<feature type="transmembrane region" description="Helical" evidence="11">
    <location>
        <begin position="55"/>
        <end position="76"/>
    </location>
</feature>
<evidence type="ECO:0000256" key="10">
    <source>
        <dbReference type="SAM" id="MobiDB-lite"/>
    </source>
</evidence>
<comment type="subcellular location">
    <subcellularLocation>
        <location evidence="1">Cell membrane</location>
        <topology evidence="1">Multi-pass membrane protein</topology>
    </subcellularLocation>
</comment>
<keyword evidence="7" id="KW-0059">Arsenical resistance</keyword>
<keyword evidence="6 11" id="KW-0812">Transmembrane</keyword>
<evidence type="ECO:0000259" key="12">
    <source>
        <dbReference type="Pfam" id="PF03600"/>
    </source>
</evidence>
<organism evidence="13 14">
    <name type="scientific">Streptomyces liliiviolaceus</name>
    <dbReference type="NCBI Taxonomy" id="2823109"/>
    <lineage>
        <taxon>Bacteria</taxon>
        <taxon>Bacillati</taxon>
        <taxon>Actinomycetota</taxon>
        <taxon>Actinomycetes</taxon>
        <taxon>Kitasatosporales</taxon>
        <taxon>Streptomycetaceae</taxon>
        <taxon>Streptomyces</taxon>
    </lineage>
</organism>
<dbReference type="Pfam" id="PF03600">
    <property type="entry name" value="CitMHS"/>
    <property type="match status" value="1"/>
</dbReference>
<keyword evidence="14" id="KW-1185">Reference proteome</keyword>
<dbReference type="CDD" id="cd01118">
    <property type="entry name" value="ArsB_permease"/>
    <property type="match status" value="1"/>
</dbReference>
<evidence type="ECO:0000256" key="2">
    <source>
        <dbReference type="ARBA" id="ARBA00006433"/>
    </source>
</evidence>
<proteinExistence type="inferred from homology"/>
<name>A0A941B5Q7_9ACTN</name>
<feature type="transmembrane region" description="Helical" evidence="11">
    <location>
        <begin position="278"/>
        <end position="296"/>
    </location>
</feature>
<dbReference type="PRINTS" id="PR00758">
    <property type="entry name" value="ARSENICPUMP"/>
</dbReference>
<keyword evidence="5" id="KW-1003">Cell membrane</keyword>
<comment type="similarity">
    <text evidence="3">Belongs to the CitM (TC 2.A.11) transporter family.</text>
</comment>
<feature type="transmembrane region" description="Helical" evidence="11">
    <location>
        <begin position="330"/>
        <end position="350"/>
    </location>
</feature>
<evidence type="ECO:0000256" key="4">
    <source>
        <dbReference type="ARBA" id="ARBA00022448"/>
    </source>
</evidence>
<evidence type="ECO:0000313" key="13">
    <source>
        <dbReference type="EMBL" id="MBQ0851695.1"/>
    </source>
</evidence>
<evidence type="ECO:0000256" key="6">
    <source>
        <dbReference type="ARBA" id="ARBA00022692"/>
    </source>
</evidence>
<protein>
    <submittedName>
        <fullName evidence="13">Arsenic transporter</fullName>
    </submittedName>
</protein>
<feature type="transmembrane region" description="Helical" evidence="11">
    <location>
        <begin position="302"/>
        <end position="318"/>
    </location>
</feature>
<sequence length="474" mass="48679">MEYAVRERAEGLGGDTRTPAHLGAPSSDSIPANDRTTEPPKPTITFQGRTLSSTLATALSALLLVAVLAGAVIRPFGLPEATVAVPAAGLVMATGAISLDHARAEAELLGPVVGFLAAVLVLAKLCDDEGLFRACGAWLARTSKGRPQRLLAANFLLASVITAVLSLDATVVLLTPVVFATVARLGARPGPHVYACAHLSNTASLLLPVSNLTNLLAFTASGLSFTRFAVLMGPAWVVAIAAEYLVFRRFFAEELAEPSDLDGGSADAADSEPVDMPVFALVTVACTLAGFVVTSAVGIEPAWAALAGALVLAVRALAHGRTTPLAVVRATSLPFLAFVLALGIVVRAVVDNGLSDALGHLVPDSSSLLALLGIAVLAAVLANLINNLPAVLVLLPLAAAAGPGPILAVLLGVNIGPNLTYAGSLATLLWRRIVHQHDHSVHLGEFTRLGLLTVPATLIPAVVALWLSLRVFGV</sequence>
<gene>
    <name evidence="13" type="ORF">J8N05_26375</name>
</gene>